<dbReference type="PANTHER" id="PTHR22930">
    <property type="match status" value="1"/>
</dbReference>
<evidence type="ECO:0000256" key="1">
    <source>
        <dbReference type="ARBA" id="ARBA00001968"/>
    </source>
</evidence>
<dbReference type="EMBL" id="JANEYG010000152">
    <property type="protein sequence ID" value="KAJ8911985.1"/>
    <property type="molecule type" value="Genomic_DNA"/>
</dbReference>
<dbReference type="Proteomes" id="UP001159042">
    <property type="component" value="Unassembled WGS sequence"/>
</dbReference>
<evidence type="ECO:0000313" key="10">
    <source>
        <dbReference type="Proteomes" id="UP001159042"/>
    </source>
</evidence>
<evidence type="ECO:0000259" key="8">
    <source>
        <dbReference type="Pfam" id="PF13359"/>
    </source>
</evidence>
<proteinExistence type="inferred from homology"/>
<keyword evidence="5" id="KW-0479">Metal-binding</keyword>
<gene>
    <name evidence="9" type="ORF">NQ315_003267</name>
</gene>
<comment type="subcellular location">
    <subcellularLocation>
        <location evidence="2">Nucleus</location>
    </subcellularLocation>
</comment>
<evidence type="ECO:0000256" key="5">
    <source>
        <dbReference type="ARBA" id="ARBA00022723"/>
    </source>
</evidence>
<evidence type="ECO:0000256" key="7">
    <source>
        <dbReference type="ARBA" id="ARBA00023242"/>
    </source>
</evidence>
<dbReference type="InterPro" id="IPR027806">
    <property type="entry name" value="HARBI1_dom"/>
</dbReference>
<dbReference type="GO" id="GO:0016787">
    <property type="term" value="F:hydrolase activity"/>
    <property type="evidence" value="ECO:0007669"/>
    <property type="project" value="UniProtKB-KW"/>
</dbReference>
<evidence type="ECO:0000256" key="2">
    <source>
        <dbReference type="ARBA" id="ARBA00004123"/>
    </source>
</evidence>
<evidence type="ECO:0000313" key="9">
    <source>
        <dbReference type="EMBL" id="KAJ8911985.1"/>
    </source>
</evidence>
<reference evidence="9 10" key="1">
    <citation type="journal article" date="2023" name="Insect Mol. Biol.">
        <title>Genome sequencing provides insights into the evolution of gene families encoding plant cell wall-degrading enzymes in longhorned beetles.</title>
        <authorList>
            <person name="Shin N.R."/>
            <person name="Okamura Y."/>
            <person name="Kirsch R."/>
            <person name="Pauchet Y."/>
        </authorList>
    </citation>
    <scope>NUCLEOTIDE SEQUENCE [LARGE SCALE GENOMIC DNA]</scope>
    <source>
        <strain evidence="9">EAD_L_NR</strain>
    </source>
</reference>
<dbReference type="GO" id="GO:0046872">
    <property type="term" value="F:metal ion binding"/>
    <property type="evidence" value="ECO:0007669"/>
    <property type="project" value="UniProtKB-KW"/>
</dbReference>
<name>A0AAV8VCU8_9CUCU</name>
<comment type="similarity">
    <text evidence="3">Belongs to the HARBI1 family.</text>
</comment>
<dbReference type="InterPro" id="IPR045249">
    <property type="entry name" value="HARBI1-like"/>
</dbReference>
<evidence type="ECO:0000256" key="4">
    <source>
        <dbReference type="ARBA" id="ARBA00022722"/>
    </source>
</evidence>
<evidence type="ECO:0000256" key="3">
    <source>
        <dbReference type="ARBA" id="ARBA00006958"/>
    </source>
</evidence>
<dbReference type="AlphaFoldDB" id="A0AAV8VCU8"/>
<organism evidence="9 10">
    <name type="scientific">Exocentrus adspersus</name>
    <dbReference type="NCBI Taxonomy" id="1586481"/>
    <lineage>
        <taxon>Eukaryota</taxon>
        <taxon>Metazoa</taxon>
        <taxon>Ecdysozoa</taxon>
        <taxon>Arthropoda</taxon>
        <taxon>Hexapoda</taxon>
        <taxon>Insecta</taxon>
        <taxon>Pterygota</taxon>
        <taxon>Neoptera</taxon>
        <taxon>Endopterygota</taxon>
        <taxon>Coleoptera</taxon>
        <taxon>Polyphaga</taxon>
        <taxon>Cucujiformia</taxon>
        <taxon>Chrysomeloidea</taxon>
        <taxon>Cerambycidae</taxon>
        <taxon>Lamiinae</taxon>
        <taxon>Acanthocinini</taxon>
        <taxon>Exocentrus</taxon>
    </lineage>
</organism>
<dbReference type="PANTHER" id="PTHR22930:SF289">
    <property type="entry name" value="DDE TNP4 DOMAIN-CONTAINING PROTEIN-RELATED"/>
    <property type="match status" value="1"/>
</dbReference>
<keyword evidence="4" id="KW-0540">Nuclease</keyword>
<dbReference type="GO" id="GO:0005634">
    <property type="term" value="C:nucleus"/>
    <property type="evidence" value="ECO:0007669"/>
    <property type="project" value="UniProtKB-SubCell"/>
</dbReference>
<dbReference type="GO" id="GO:0004518">
    <property type="term" value="F:nuclease activity"/>
    <property type="evidence" value="ECO:0007669"/>
    <property type="project" value="UniProtKB-KW"/>
</dbReference>
<comment type="caution">
    <text evidence="9">The sequence shown here is derived from an EMBL/GenBank/DDBJ whole genome shotgun (WGS) entry which is preliminary data.</text>
</comment>
<evidence type="ECO:0000256" key="6">
    <source>
        <dbReference type="ARBA" id="ARBA00022801"/>
    </source>
</evidence>
<comment type="cofactor">
    <cofactor evidence="1">
        <name>a divalent metal cation</name>
        <dbReference type="ChEBI" id="CHEBI:60240"/>
    </cofactor>
</comment>
<protein>
    <recommendedName>
        <fullName evidence="8">DDE Tnp4 domain-containing protein</fullName>
    </recommendedName>
</protein>
<feature type="domain" description="DDE Tnp4" evidence="8">
    <location>
        <begin position="215"/>
        <end position="336"/>
    </location>
</feature>
<keyword evidence="7" id="KW-0539">Nucleus</keyword>
<keyword evidence="10" id="KW-1185">Reference proteome</keyword>
<keyword evidence="6" id="KW-0378">Hydrolase</keyword>
<sequence>MAVRLSMIGVASGLAMVNELQQLEFSMYPSATEADFHPPCLFKTSIDAPESANSDAEVLRKQCPLVLVTMDPIYMNLMLELQEQQQRAELRIERRHLRDHANDLVRTLIRELTPHMDSGERVTKISIGNRVLGALRFFAQGAYQRGVGNEMMVAMAQQTFSTALSEVCNAIEIIAPNWIQFPAAQAQKDINKLEFMRRFEFPGVVGCIDCTHIAITAPIICDSNLLILNINPNFGGATHDAFIWRNSVIKHHLEDNYQRGERNTWLLGDSGYPQEPWLMTPVLNAPPDSPEGRYNAALVRARTLKMRFRCLLKERVLKYHPHKAGEIINACCVLHNMCVRANVPLEDELVDDGQFQPEVGVNVLAAGDIVPLGQQHREEVINLYFR</sequence>
<dbReference type="Pfam" id="PF13359">
    <property type="entry name" value="DDE_Tnp_4"/>
    <property type="match status" value="1"/>
</dbReference>
<accession>A0AAV8VCU8</accession>